<dbReference type="AlphaFoldDB" id="A0A9W4J0G9"/>
<dbReference type="Proteomes" id="UP001152646">
    <property type="component" value="Unassembled WGS sequence"/>
</dbReference>
<feature type="region of interest" description="Disordered" evidence="2">
    <location>
        <begin position="1"/>
        <end position="75"/>
    </location>
</feature>
<feature type="compositionally biased region" description="Basic and acidic residues" evidence="2">
    <location>
        <begin position="1100"/>
        <end position="1112"/>
    </location>
</feature>
<organism evidence="3 4">
    <name type="scientific">Penicillium salamii</name>
    <dbReference type="NCBI Taxonomy" id="1612424"/>
    <lineage>
        <taxon>Eukaryota</taxon>
        <taxon>Fungi</taxon>
        <taxon>Dikarya</taxon>
        <taxon>Ascomycota</taxon>
        <taxon>Pezizomycotina</taxon>
        <taxon>Eurotiomycetes</taxon>
        <taxon>Eurotiomycetidae</taxon>
        <taxon>Eurotiales</taxon>
        <taxon>Aspergillaceae</taxon>
        <taxon>Penicillium</taxon>
    </lineage>
</organism>
<comment type="caution">
    <text evidence="3">The sequence shown here is derived from an EMBL/GenBank/DDBJ whole genome shotgun (WGS) entry which is preliminary data.</text>
</comment>
<evidence type="ECO:0000313" key="3">
    <source>
        <dbReference type="EMBL" id="CAG8363627.1"/>
    </source>
</evidence>
<evidence type="ECO:0000256" key="2">
    <source>
        <dbReference type="SAM" id="MobiDB-lite"/>
    </source>
</evidence>
<feature type="compositionally biased region" description="Polar residues" evidence="2">
    <location>
        <begin position="1068"/>
        <end position="1090"/>
    </location>
</feature>
<evidence type="ECO:0000313" key="4">
    <source>
        <dbReference type="Proteomes" id="UP001152646"/>
    </source>
</evidence>
<name>A0A9W4J0G9_9EURO</name>
<feature type="region of interest" description="Disordered" evidence="2">
    <location>
        <begin position="1035"/>
        <end position="1161"/>
    </location>
</feature>
<feature type="coiled-coil region" evidence="1">
    <location>
        <begin position="641"/>
        <end position="707"/>
    </location>
</feature>
<protein>
    <submittedName>
        <fullName evidence="3">Uncharacterized protein</fullName>
    </submittedName>
</protein>
<feature type="coiled-coil region" evidence="1">
    <location>
        <begin position="272"/>
        <end position="394"/>
    </location>
</feature>
<feature type="region of interest" description="Disordered" evidence="2">
    <location>
        <begin position="986"/>
        <end position="1006"/>
    </location>
</feature>
<dbReference type="OrthoDB" id="4201669at2759"/>
<sequence>MDSTGTPHLLQRPESVLPDDPEFSFTKPASSRTPFSLRNISKQPSTGSSSLGYPPVSDQPANKQVASNPPWIRPDTYVSARSLSTARTIAYDRFSSPASNCPSPARQPLLAKPARRVSTISGAANVISGQYSSGDGEKSTFEPEHHGAVFQVNEPAEDGRLEKDFEVLSDIETAVPKESTLPKPSETGTPFPRAAVPAKEPRAQRGHQDSTSFQFSRVPFKPVNVPRSSRKAELAEKEAPTKKELPIITGKISGPLSENDLFEQLIMKIREREESEENAASLVRQIESDNRALREKGQNLQERVKKQQLQLVKASSEAKGQRAQLDQWKGKINIFKGVIQELGREYDKVRQQTMNLKETASSLDNEKIQIQTTLSDLKMQISRHAKMIEDQKEKLATSDGVIAHLKEALDHSERRGDLLKTQLVGEKKRTMALETYIQNESQIQARHLNVVKKEQSRMTEKLDSMCDQFSKACLETQDVILSKVGPGVERCVVSVEEMKSQCSAGTINAERFVTSVQETACRFESLSGQFTSVLDRSNEMSNSVFRGLEEGLQSVEKNLGPYSPLVKQLANNENCYNSLQQQVQAFEPILGNLGGSIKAVEATEASLICALQSFGQMLSAARIPAGNPVLEKELNAKFGENTQLQLQLQQVSSEIDSLRTQISSKTSENMQLQQTLTESMSRFEHEIKELETANIQTRQKADELESQLQIRTQSEHLKEEAKKEAEKALLLLELEATKRSEEVLTMKQTLSLLESRSAALEKTGAEANAEVVSLLQRAQEAESWQLMIREGIAKVVDVQPDEPFETTWQRIERALQHSVAQHTLDGKVCANVQHNKDLDTEEDRNDPDGLKNRNAEARFAAELSERLCHGIEDVKTDVQLPPNACNVSHSLGLDDCVDPRHVLPIGHGNIVPFSILHEKIAPEDDDVSLFNDTAELEMLMISTPDLQGPFAPRQKALCDDASKETHKASATSDKCSKFAKEVDSVSDSAKIEQSRHTPGNPPGLIADNRAKLEQVDTRKKVVSFEGTQAFARTEVGRTRRLSDATDNSSGIESESKETKRTQKRTYSRLRQSVAQEETSTETNAGLQSIKNDVAGNPQQDPKKMAEDPDAPRKPPKRSRKTCDDPERRLTPKGLASGSSRSNPVGLATNARARAKRRSRGR</sequence>
<evidence type="ECO:0000256" key="1">
    <source>
        <dbReference type="SAM" id="Coils"/>
    </source>
</evidence>
<feature type="compositionally biased region" description="Basic and acidic residues" evidence="2">
    <location>
        <begin position="986"/>
        <end position="995"/>
    </location>
</feature>
<dbReference type="EMBL" id="CAJVPA010000155">
    <property type="protein sequence ID" value="CAG8363627.1"/>
    <property type="molecule type" value="Genomic_DNA"/>
</dbReference>
<feature type="compositionally biased region" description="Basic residues" evidence="2">
    <location>
        <begin position="1152"/>
        <end position="1161"/>
    </location>
</feature>
<dbReference type="Gene3D" id="1.10.287.1490">
    <property type="match status" value="1"/>
</dbReference>
<keyword evidence="1" id="KW-0175">Coiled coil</keyword>
<feature type="compositionally biased region" description="Basic and acidic residues" evidence="2">
    <location>
        <begin position="1120"/>
        <end position="1129"/>
    </location>
</feature>
<feature type="compositionally biased region" description="Polar residues" evidence="2">
    <location>
        <begin position="27"/>
        <end position="51"/>
    </location>
</feature>
<accession>A0A9W4J0G9</accession>
<reference evidence="3" key="1">
    <citation type="submission" date="2021-07" db="EMBL/GenBank/DDBJ databases">
        <authorList>
            <person name="Branca A.L. A."/>
        </authorList>
    </citation>
    <scope>NUCLEOTIDE SEQUENCE</scope>
</reference>
<proteinExistence type="predicted"/>
<gene>
    <name evidence="3" type="ORF">PSALAMII_LOCUS4124</name>
</gene>